<evidence type="ECO:0000256" key="2">
    <source>
        <dbReference type="ARBA" id="ARBA00022840"/>
    </source>
</evidence>
<proteinExistence type="predicted"/>
<dbReference type="OMA" id="LEADIWI"/>
<feature type="domain" description="Protein kinase" evidence="3">
    <location>
        <begin position="1"/>
        <end position="171"/>
    </location>
</feature>
<sequence length="171" mass="19728">MLNLITETKRAGRCMKMVQHPNVVKLYEVIDTQTKLYLVLELADGGDLYDYIMKHETGLSENSARFYFRQMYKTNDFLFQFDPKSHSSQRVSDLKPENIVFFEQDRVVKITDFGFSNKFNPGQKLRTSCGSLAYSAPEILLGDFYDAPSVGKFCKDLNKLRVLHPKTTVSF</sequence>
<accession>A0A336MJJ9</accession>
<dbReference type="VEuPathDB" id="VectorBase:CSON013247"/>
<gene>
    <name evidence="4" type="primary">CSON013247</name>
</gene>
<evidence type="ECO:0000259" key="3">
    <source>
        <dbReference type="PROSITE" id="PS50011"/>
    </source>
</evidence>
<keyword evidence="2" id="KW-0067">ATP-binding</keyword>
<dbReference type="GO" id="GO:0005524">
    <property type="term" value="F:ATP binding"/>
    <property type="evidence" value="ECO:0007669"/>
    <property type="project" value="UniProtKB-KW"/>
</dbReference>
<dbReference type="SMART" id="SM00220">
    <property type="entry name" value="S_TKc"/>
    <property type="match status" value="1"/>
</dbReference>
<dbReference type="Pfam" id="PF00069">
    <property type="entry name" value="Pkinase"/>
    <property type="match status" value="1"/>
</dbReference>
<dbReference type="InterPro" id="IPR011009">
    <property type="entry name" value="Kinase-like_dom_sf"/>
</dbReference>
<dbReference type="GO" id="GO:0004674">
    <property type="term" value="F:protein serine/threonine kinase activity"/>
    <property type="evidence" value="ECO:0007669"/>
    <property type="project" value="TreeGrafter"/>
</dbReference>
<dbReference type="Gene3D" id="1.10.510.10">
    <property type="entry name" value="Transferase(Phosphotransferase) domain 1"/>
    <property type="match status" value="1"/>
</dbReference>
<organism evidence="4">
    <name type="scientific">Culicoides sonorensis</name>
    <name type="common">Biting midge</name>
    <dbReference type="NCBI Taxonomy" id="179676"/>
    <lineage>
        <taxon>Eukaryota</taxon>
        <taxon>Metazoa</taxon>
        <taxon>Ecdysozoa</taxon>
        <taxon>Arthropoda</taxon>
        <taxon>Hexapoda</taxon>
        <taxon>Insecta</taxon>
        <taxon>Pterygota</taxon>
        <taxon>Neoptera</taxon>
        <taxon>Endopterygota</taxon>
        <taxon>Diptera</taxon>
        <taxon>Nematocera</taxon>
        <taxon>Chironomoidea</taxon>
        <taxon>Ceratopogonidae</taxon>
        <taxon>Ceratopogoninae</taxon>
        <taxon>Culicoides</taxon>
        <taxon>Monoculicoides</taxon>
    </lineage>
</organism>
<dbReference type="PANTHER" id="PTHR24346">
    <property type="entry name" value="MAP/MICROTUBULE AFFINITY-REGULATING KINASE"/>
    <property type="match status" value="1"/>
</dbReference>
<dbReference type="PROSITE" id="PS50011">
    <property type="entry name" value="PROTEIN_KINASE_DOM"/>
    <property type="match status" value="1"/>
</dbReference>
<evidence type="ECO:0000256" key="1">
    <source>
        <dbReference type="ARBA" id="ARBA00022741"/>
    </source>
</evidence>
<keyword evidence="1" id="KW-0547">Nucleotide-binding</keyword>
<dbReference type="InterPro" id="IPR000719">
    <property type="entry name" value="Prot_kinase_dom"/>
</dbReference>
<evidence type="ECO:0000313" key="4">
    <source>
        <dbReference type="EMBL" id="SSX26238.1"/>
    </source>
</evidence>
<dbReference type="PANTHER" id="PTHR24346:SF45">
    <property type="entry name" value="PROTEIN KINASE DOMAIN-CONTAINING PROTEIN"/>
    <property type="match status" value="1"/>
</dbReference>
<dbReference type="GO" id="GO:0005737">
    <property type="term" value="C:cytoplasm"/>
    <property type="evidence" value="ECO:0007669"/>
    <property type="project" value="TreeGrafter"/>
</dbReference>
<dbReference type="EMBL" id="UFQT01000660">
    <property type="protein sequence ID" value="SSX26238.1"/>
    <property type="molecule type" value="Genomic_DNA"/>
</dbReference>
<name>A0A336MJJ9_CULSO</name>
<dbReference type="AlphaFoldDB" id="A0A336MJJ9"/>
<protein>
    <submittedName>
        <fullName evidence="4">CSON013247 protein</fullName>
    </submittedName>
</protein>
<dbReference type="GO" id="GO:0035556">
    <property type="term" value="P:intracellular signal transduction"/>
    <property type="evidence" value="ECO:0007669"/>
    <property type="project" value="TreeGrafter"/>
</dbReference>
<dbReference type="SUPFAM" id="SSF56112">
    <property type="entry name" value="Protein kinase-like (PK-like)"/>
    <property type="match status" value="1"/>
</dbReference>
<reference evidence="4" key="1">
    <citation type="submission" date="2018-07" db="EMBL/GenBank/DDBJ databases">
        <authorList>
            <person name="Quirk P.G."/>
            <person name="Krulwich T.A."/>
        </authorList>
    </citation>
    <scope>NUCLEOTIDE SEQUENCE</scope>
</reference>